<accession>A0A6J5FBB9</accession>
<dbReference type="AlphaFoldDB" id="A0A6J5FBB9"/>
<gene>
    <name evidence="1" type="ORF">LMG29542_08125</name>
</gene>
<proteinExistence type="predicted"/>
<organism evidence="1 2">
    <name type="scientific">Paraburkholderia humisilvae</name>
    <dbReference type="NCBI Taxonomy" id="627669"/>
    <lineage>
        <taxon>Bacteria</taxon>
        <taxon>Pseudomonadati</taxon>
        <taxon>Pseudomonadota</taxon>
        <taxon>Betaproteobacteria</taxon>
        <taxon>Burkholderiales</taxon>
        <taxon>Burkholderiaceae</taxon>
        <taxon>Paraburkholderia</taxon>
    </lineage>
</organism>
<name>A0A6J5FBB9_9BURK</name>
<keyword evidence="2" id="KW-1185">Reference proteome</keyword>
<evidence type="ECO:0000313" key="2">
    <source>
        <dbReference type="Proteomes" id="UP000494363"/>
    </source>
</evidence>
<sequence>MYRGTSHTGSGWDYRVITSATFSTEEEGRATIEKCRTTFIALGVLRAEDFDHMKAAMSADAGRTVGNRIRRGKEMLAEIGVPKDLIFSTPNYLLVAPKLGGLLSRLCRMDAGRLPVELLPLQAHLLSDSAARQAAAPKPTYHVAEDGTRTVVGSGANR</sequence>
<reference evidence="1 2" key="1">
    <citation type="submission" date="2020-04" db="EMBL/GenBank/DDBJ databases">
        <authorList>
            <person name="De Canck E."/>
        </authorList>
    </citation>
    <scope>NUCLEOTIDE SEQUENCE [LARGE SCALE GENOMIC DNA]</scope>
    <source>
        <strain evidence="1 2">LMG 29542</strain>
    </source>
</reference>
<protein>
    <submittedName>
        <fullName evidence="1">Uncharacterized protein</fullName>
    </submittedName>
</protein>
<dbReference type="Proteomes" id="UP000494363">
    <property type="component" value="Unassembled WGS sequence"/>
</dbReference>
<dbReference type="EMBL" id="CADIKH010000161">
    <property type="protein sequence ID" value="CAB3774747.1"/>
    <property type="molecule type" value="Genomic_DNA"/>
</dbReference>
<evidence type="ECO:0000313" key="1">
    <source>
        <dbReference type="EMBL" id="CAB3774747.1"/>
    </source>
</evidence>
<dbReference type="RefSeq" id="WP_175233234.1">
    <property type="nucleotide sequence ID" value="NZ_CADIKH010000161.1"/>
</dbReference>